<dbReference type="Proteomes" id="UP000254764">
    <property type="component" value="Unassembled WGS sequence"/>
</dbReference>
<dbReference type="EMBL" id="UEYP01000002">
    <property type="protein sequence ID" value="SSC66728.1"/>
    <property type="molecule type" value="Genomic_DNA"/>
</dbReference>
<keyword evidence="1" id="KW-1133">Transmembrane helix</keyword>
<keyword evidence="1" id="KW-0812">Transmembrane</keyword>
<evidence type="ECO:0000256" key="1">
    <source>
        <dbReference type="SAM" id="Phobius"/>
    </source>
</evidence>
<evidence type="ECO:0000313" key="3">
    <source>
        <dbReference type="Proteomes" id="UP000254764"/>
    </source>
</evidence>
<dbReference type="RefSeq" id="WP_181903951.1">
    <property type="nucleotide sequence ID" value="NZ_UEYP01000002.1"/>
</dbReference>
<name>A0A376AG20_9HYPH</name>
<sequence length="49" mass="5130">MTLDTVAKVSAAYILTILVSAGGFTLWEGLQPHGIGTTNTAAMSYVSDR</sequence>
<proteinExistence type="predicted"/>
<keyword evidence="3" id="KW-1185">Reference proteome</keyword>
<evidence type="ECO:0000313" key="2">
    <source>
        <dbReference type="EMBL" id="SSC66728.1"/>
    </source>
</evidence>
<reference evidence="3" key="1">
    <citation type="submission" date="2018-07" db="EMBL/GenBank/DDBJ databases">
        <authorList>
            <person name="Peiro R."/>
            <person name="Begona"/>
            <person name="Cbmso G."/>
            <person name="Lopez M."/>
            <person name="Gonzalez S."/>
        </authorList>
    </citation>
    <scope>NUCLEOTIDE SEQUENCE [LARGE SCALE GENOMIC DNA]</scope>
</reference>
<protein>
    <submittedName>
        <fullName evidence="2">Uncharacterized protein</fullName>
    </submittedName>
</protein>
<organism evidence="2 3">
    <name type="scientific">Ciceribacter selenitireducens ATCC BAA-1503</name>
    <dbReference type="NCBI Taxonomy" id="1336235"/>
    <lineage>
        <taxon>Bacteria</taxon>
        <taxon>Pseudomonadati</taxon>
        <taxon>Pseudomonadota</taxon>
        <taxon>Alphaproteobacteria</taxon>
        <taxon>Hyphomicrobiales</taxon>
        <taxon>Rhizobiaceae</taxon>
        <taxon>Ciceribacter</taxon>
    </lineage>
</organism>
<gene>
    <name evidence="2" type="ORF">RHIZ70_2436</name>
</gene>
<keyword evidence="1" id="KW-0472">Membrane</keyword>
<dbReference type="AlphaFoldDB" id="A0A376AG20"/>
<feature type="transmembrane region" description="Helical" evidence="1">
    <location>
        <begin position="6"/>
        <end position="27"/>
    </location>
</feature>
<accession>A0A376AG20</accession>